<keyword evidence="3" id="KW-0010">Activator</keyword>
<name>A0A917LXL8_9BACL</name>
<dbReference type="Gene3D" id="1.10.10.60">
    <property type="entry name" value="Homeodomain-like"/>
    <property type="match status" value="2"/>
</dbReference>
<evidence type="ECO:0000256" key="3">
    <source>
        <dbReference type="ARBA" id="ARBA00023159"/>
    </source>
</evidence>
<dbReference type="AlphaFoldDB" id="A0A917LXL8"/>
<dbReference type="GO" id="GO:0043565">
    <property type="term" value="F:sequence-specific DNA binding"/>
    <property type="evidence" value="ECO:0007669"/>
    <property type="project" value="InterPro"/>
</dbReference>
<evidence type="ECO:0000256" key="4">
    <source>
        <dbReference type="ARBA" id="ARBA00023163"/>
    </source>
</evidence>
<organism evidence="6 7">
    <name type="scientific">Paenibacillus radicis</name>
    <name type="common">ex Gao et al. 2016</name>
    <dbReference type="NCBI Taxonomy" id="1737354"/>
    <lineage>
        <taxon>Bacteria</taxon>
        <taxon>Bacillati</taxon>
        <taxon>Bacillota</taxon>
        <taxon>Bacilli</taxon>
        <taxon>Bacillales</taxon>
        <taxon>Paenibacillaceae</taxon>
        <taxon>Paenibacillus</taxon>
    </lineage>
</organism>
<evidence type="ECO:0000256" key="2">
    <source>
        <dbReference type="ARBA" id="ARBA00023125"/>
    </source>
</evidence>
<dbReference type="InterPro" id="IPR020449">
    <property type="entry name" value="Tscrpt_reg_AraC-type_HTH"/>
</dbReference>
<reference evidence="6 7" key="1">
    <citation type="journal article" date="2014" name="Int. J. Syst. Evol. Microbiol.">
        <title>Complete genome sequence of Corynebacterium casei LMG S-19264T (=DSM 44701T), isolated from a smear-ripened cheese.</title>
        <authorList>
            <consortium name="US DOE Joint Genome Institute (JGI-PGF)"/>
            <person name="Walter F."/>
            <person name="Albersmeier A."/>
            <person name="Kalinowski J."/>
            <person name="Ruckert C."/>
        </authorList>
    </citation>
    <scope>NUCLEOTIDE SEQUENCE [LARGE SCALE GENOMIC DNA]</scope>
    <source>
        <strain evidence="6 7">CGMCC 1.15286</strain>
    </source>
</reference>
<dbReference type="InterPro" id="IPR018062">
    <property type="entry name" value="HTH_AraC-typ_CS"/>
</dbReference>
<dbReference type="InterPro" id="IPR003313">
    <property type="entry name" value="AraC-bd"/>
</dbReference>
<keyword evidence="1" id="KW-0805">Transcription regulation</keyword>
<sequence>MNIQYRYHGKQDCEPGYYWGPGYKEQYKIMFIHKGKGIYRFNDKTYALEKGQGFLVFADTVCYMKADHDDPWVYSWFAFTGDDVEQLLEQVQLTPDYPIFSFSSLHKVDAYLEELTDMDTGDLNGQLHCQSLLFRLLAEWTDLLLADRQTPRSFRAKDVYVRKAMDYIHTNYSLKITISSLAQFIRIDRIYLSTLFKESSGLSPQQYLLQFRIQKACDLLVNPSLSITDVSHSVGYNDPLLFSKMFKKVIGSSPTAYREQRYRVLE</sequence>
<dbReference type="Pfam" id="PF02311">
    <property type="entry name" value="AraC_binding"/>
    <property type="match status" value="1"/>
</dbReference>
<dbReference type="Pfam" id="PF12833">
    <property type="entry name" value="HTH_18"/>
    <property type="match status" value="1"/>
</dbReference>
<dbReference type="Gene3D" id="2.60.120.10">
    <property type="entry name" value="Jelly Rolls"/>
    <property type="match status" value="1"/>
</dbReference>
<dbReference type="GO" id="GO:0003700">
    <property type="term" value="F:DNA-binding transcription factor activity"/>
    <property type="evidence" value="ECO:0007669"/>
    <property type="project" value="InterPro"/>
</dbReference>
<proteinExistence type="predicted"/>
<dbReference type="InterPro" id="IPR037923">
    <property type="entry name" value="HTH-like"/>
</dbReference>
<dbReference type="InterPro" id="IPR050204">
    <property type="entry name" value="AraC_XylS_family_regulators"/>
</dbReference>
<dbReference type="CDD" id="cd06986">
    <property type="entry name" value="cupin_MmsR-like_N"/>
    <property type="match status" value="1"/>
</dbReference>
<evidence type="ECO:0000313" key="6">
    <source>
        <dbReference type="EMBL" id="GGG62489.1"/>
    </source>
</evidence>
<dbReference type="InterPro" id="IPR009057">
    <property type="entry name" value="Homeodomain-like_sf"/>
</dbReference>
<dbReference type="InterPro" id="IPR018060">
    <property type="entry name" value="HTH_AraC"/>
</dbReference>
<feature type="domain" description="HTH araC/xylS-type" evidence="5">
    <location>
        <begin position="162"/>
        <end position="260"/>
    </location>
</feature>
<dbReference type="InterPro" id="IPR014710">
    <property type="entry name" value="RmlC-like_jellyroll"/>
</dbReference>
<dbReference type="EMBL" id="BMHY01000002">
    <property type="protein sequence ID" value="GGG62489.1"/>
    <property type="molecule type" value="Genomic_DNA"/>
</dbReference>
<accession>A0A917LXL8</accession>
<dbReference type="Proteomes" id="UP000600247">
    <property type="component" value="Unassembled WGS sequence"/>
</dbReference>
<dbReference type="RefSeq" id="WP_188888317.1">
    <property type="nucleotide sequence ID" value="NZ_BMHY01000002.1"/>
</dbReference>
<keyword evidence="4" id="KW-0804">Transcription</keyword>
<comment type="caution">
    <text evidence="6">The sequence shown here is derived from an EMBL/GenBank/DDBJ whole genome shotgun (WGS) entry which is preliminary data.</text>
</comment>
<protein>
    <submittedName>
        <fullName evidence="6">AraC family transcriptional regulator</fullName>
    </submittedName>
</protein>
<dbReference type="PROSITE" id="PS01124">
    <property type="entry name" value="HTH_ARAC_FAMILY_2"/>
    <property type="match status" value="1"/>
</dbReference>
<evidence type="ECO:0000259" key="5">
    <source>
        <dbReference type="PROSITE" id="PS01124"/>
    </source>
</evidence>
<dbReference type="PANTHER" id="PTHR46796">
    <property type="entry name" value="HTH-TYPE TRANSCRIPTIONAL ACTIVATOR RHAS-RELATED"/>
    <property type="match status" value="1"/>
</dbReference>
<evidence type="ECO:0000256" key="1">
    <source>
        <dbReference type="ARBA" id="ARBA00023015"/>
    </source>
</evidence>
<dbReference type="PROSITE" id="PS00041">
    <property type="entry name" value="HTH_ARAC_FAMILY_1"/>
    <property type="match status" value="1"/>
</dbReference>
<dbReference type="SUPFAM" id="SSF46689">
    <property type="entry name" value="Homeodomain-like"/>
    <property type="match status" value="2"/>
</dbReference>
<gene>
    <name evidence="6" type="ORF">GCM10010918_15280</name>
</gene>
<dbReference type="PANTHER" id="PTHR46796:SF7">
    <property type="entry name" value="ARAC FAMILY TRANSCRIPTIONAL REGULATOR"/>
    <property type="match status" value="1"/>
</dbReference>
<dbReference type="SUPFAM" id="SSF51215">
    <property type="entry name" value="Regulatory protein AraC"/>
    <property type="match status" value="1"/>
</dbReference>
<dbReference type="SMART" id="SM00342">
    <property type="entry name" value="HTH_ARAC"/>
    <property type="match status" value="1"/>
</dbReference>
<dbReference type="PRINTS" id="PR00032">
    <property type="entry name" value="HTHARAC"/>
</dbReference>
<evidence type="ECO:0000313" key="7">
    <source>
        <dbReference type="Proteomes" id="UP000600247"/>
    </source>
</evidence>
<keyword evidence="7" id="KW-1185">Reference proteome</keyword>
<keyword evidence="2" id="KW-0238">DNA-binding</keyword>